<organism evidence="1 2">
    <name type="scientific">Sphingobacterium cellulitidis</name>
    <dbReference type="NCBI Taxonomy" id="1768011"/>
    <lineage>
        <taxon>Bacteria</taxon>
        <taxon>Pseudomonadati</taxon>
        <taxon>Bacteroidota</taxon>
        <taxon>Sphingobacteriia</taxon>
        <taxon>Sphingobacteriales</taxon>
        <taxon>Sphingobacteriaceae</taxon>
        <taxon>Sphingobacterium</taxon>
    </lineage>
</organism>
<name>A0A8H9FZ05_9SPHI</name>
<comment type="caution">
    <text evidence="1">The sequence shown here is derived from an EMBL/GenBank/DDBJ whole genome shotgun (WGS) entry which is preliminary data.</text>
</comment>
<sequence length="175" mass="20293">MSEQCSLYIKVRISKENLDGFLKARPIASTLNSNWLDWWDSREMYSKTELKNIPAYHVPSNGDILQDILEDNHIIAKQAYQDGHWYLLGLQFSENYSEILPMLSWIKDLAAHTDNNDTGEAFIFDYLWGDKTVMAYIQISDKQGRLTRFNRTTEIDSDTLAEANAMFENLSNNLQ</sequence>
<evidence type="ECO:0000313" key="2">
    <source>
        <dbReference type="Proteomes" id="UP000614460"/>
    </source>
</evidence>
<proteinExistence type="predicted"/>
<evidence type="ECO:0000313" key="1">
    <source>
        <dbReference type="EMBL" id="GGE10888.1"/>
    </source>
</evidence>
<accession>A0A8H9FZ05</accession>
<reference evidence="1" key="2">
    <citation type="submission" date="2020-09" db="EMBL/GenBank/DDBJ databases">
        <authorList>
            <person name="Sun Q."/>
            <person name="Zhou Y."/>
        </authorList>
    </citation>
    <scope>NUCLEOTIDE SEQUENCE</scope>
    <source>
        <strain evidence="1">CGMCC 1.15966</strain>
    </source>
</reference>
<dbReference type="AlphaFoldDB" id="A0A8H9FZ05"/>
<protein>
    <submittedName>
        <fullName evidence="1">Uncharacterized protein</fullName>
    </submittedName>
</protein>
<keyword evidence="2" id="KW-1185">Reference proteome</keyword>
<dbReference type="RefSeq" id="WP_182497831.1">
    <property type="nucleotide sequence ID" value="NZ_BMKM01000001.1"/>
</dbReference>
<dbReference type="Proteomes" id="UP000614460">
    <property type="component" value="Unassembled WGS sequence"/>
</dbReference>
<reference evidence="1" key="1">
    <citation type="journal article" date="2014" name="Int. J. Syst. Evol. Microbiol.">
        <title>Complete genome sequence of Corynebacterium casei LMG S-19264T (=DSM 44701T), isolated from a smear-ripened cheese.</title>
        <authorList>
            <consortium name="US DOE Joint Genome Institute (JGI-PGF)"/>
            <person name="Walter F."/>
            <person name="Albersmeier A."/>
            <person name="Kalinowski J."/>
            <person name="Ruckert C."/>
        </authorList>
    </citation>
    <scope>NUCLEOTIDE SEQUENCE</scope>
    <source>
        <strain evidence="1">CGMCC 1.15966</strain>
    </source>
</reference>
<gene>
    <name evidence="1" type="ORF">GCM10011516_05780</name>
</gene>
<dbReference type="EMBL" id="BMKM01000001">
    <property type="protein sequence ID" value="GGE10888.1"/>
    <property type="molecule type" value="Genomic_DNA"/>
</dbReference>